<feature type="compositionally biased region" description="Polar residues" evidence="1">
    <location>
        <begin position="63"/>
        <end position="75"/>
    </location>
</feature>
<comment type="caution">
    <text evidence="2">The sequence shown here is derived from an EMBL/GenBank/DDBJ whole genome shotgun (WGS) entry which is preliminary data.</text>
</comment>
<feature type="compositionally biased region" description="Basic and acidic residues" evidence="1">
    <location>
        <begin position="125"/>
        <end position="135"/>
    </location>
</feature>
<reference evidence="2 3" key="1">
    <citation type="submission" date="2023-01" db="EMBL/GenBank/DDBJ databases">
        <title>Analysis of 21 Apiospora genomes using comparative genomics revels a genus with tremendous synthesis potential of carbohydrate active enzymes and secondary metabolites.</title>
        <authorList>
            <person name="Sorensen T."/>
        </authorList>
    </citation>
    <scope>NUCLEOTIDE SEQUENCE [LARGE SCALE GENOMIC DNA]</scope>
    <source>
        <strain evidence="2 3">CBS 20057</strain>
    </source>
</reference>
<keyword evidence="3" id="KW-1185">Reference proteome</keyword>
<dbReference type="EMBL" id="JAQQWI010000012">
    <property type="protein sequence ID" value="KAK8015512.1"/>
    <property type="molecule type" value="Genomic_DNA"/>
</dbReference>
<name>A0ABR1RKW7_9PEZI</name>
<dbReference type="Proteomes" id="UP001396898">
    <property type="component" value="Unassembled WGS sequence"/>
</dbReference>
<proteinExistence type="predicted"/>
<sequence length="135" mass="14241">MSRVATPVQSPASEVSPRSQPTPRRRDYFDDVGRQASQPSTPNNAHESNGESSSRAEVKDDTSASSISTPGNETVPSPGAETAPSPGSSGPGPLSRKPSVSSVSFRQPHNPKLPQGLKKPHGSSRIRDASPPHRR</sequence>
<organism evidence="2 3">
    <name type="scientific">Apiospora marii</name>
    <dbReference type="NCBI Taxonomy" id="335849"/>
    <lineage>
        <taxon>Eukaryota</taxon>
        <taxon>Fungi</taxon>
        <taxon>Dikarya</taxon>
        <taxon>Ascomycota</taxon>
        <taxon>Pezizomycotina</taxon>
        <taxon>Sordariomycetes</taxon>
        <taxon>Xylariomycetidae</taxon>
        <taxon>Amphisphaeriales</taxon>
        <taxon>Apiosporaceae</taxon>
        <taxon>Apiospora</taxon>
    </lineage>
</organism>
<protein>
    <submittedName>
        <fullName evidence="2">Universal stress protein family</fullName>
    </submittedName>
</protein>
<evidence type="ECO:0000313" key="2">
    <source>
        <dbReference type="EMBL" id="KAK8015512.1"/>
    </source>
</evidence>
<evidence type="ECO:0000256" key="1">
    <source>
        <dbReference type="SAM" id="MobiDB-lite"/>
    </source>
</evidence>
<feature type="region of interest" description="Disordered" evidence="1">
    <location>
        <begin position="1"/>
        <end position="135"/>
    </location>
</feature>
<feature type="compositionally biased region" description="Polar residues" evidence="1">
    <location>
        <begin position="7"/>
        <end position="22"/>
    </location>
</feature>
<feature type="compositionally biased region" description="Low complexity" evidence="1">
    <location>
        <begin position="76"/>
        <end position="99"/>
    </location>
</feature>
<gene>
    <name evidence="2" type="ORF">PG991_008400</name>
</gene>
<feature type="compositionally biased region" description="Polar residues" evidence="1">
    <location>
        <begin position="35"/>
        <end position="53"/>
    </location>
</feature>
<evidence type="ECO:0000313" key="3">
    <source>
        <dbReference type="Proteomes" id="UP001396898"/>
    </source>
</evidence>
<feature type="compositionally biased region" description="Basic and acidic residues" evidence="1">
    <location>
        <begin position="24"/>
        <end position="33"/>
    </location>
</feature>
<accession>A0ABR1RKW7</accession>